<name>A0ABY4WXH2_9GAMM</name>
<gene>
    <name evidence="1" type="ORF">K6Q96_06655</name>
</gene>
<evidence type="ECO:0000313" key="2">
    <source>
        <dbReference type="Proteomes" id="UP001056255"/>
    </source>
</evidence>
<keyword evidence="2" id="KW-1185">Reference proteome</keyword>
<dbReference type="InterPro" id="IPR009634">
    <property type="entry name" value="Put_exci"/>
</dbReference>
<dbReference type="InterPro" id="IPR038146">
    <property type="entry name" value="933W_put_Xis_sf"/>
</dbReference>
<protein>
    <submittedName>
        <fullName evidence="1">Excisionase family protein</fullName>
    </submittedName>
</protein>
<reference evidence="1" key="1">
    <citation type="submission" date="2021-08" db="EMBL/GenBank/DDBJ databases">
        <authorList>
            <person name="Sakaguchi M."/>
            <person name="Kikuchi T."/>
            <person name="Urbanczyk H."/>
        </authorList>
    </citation>
    <scope>NUCLEOTIDE SEQUENCE</scope>
    <source>
        <strain evidence="1">020920N</strain>
    </source>
</reference>
<sequence length="87" mass="9989">MTALLQTRDEPRSEIVIALPKTRWVGEDIICATYSLTNTALESYRRKVWLQGIHYRKVSTTGQVSATKAKVVYNLAEIEKWIESHPQ</sequence>
<dbReference type="Gene3D" id="1.10.1660.60">
    <property type="entry name" value="Putative excisionased domain DUF1233"/>
    <property type="match status" value="1"/>
</dbReference>
<dbReference type="RefSeq" id="WP_251878866.1">
    <property type="nucleotide sequence ID" value="NZ_CP082275.1"/>
</dbReference>
<organism evidence="1 2">
    <name type="scientific">Grimontia kaedaensis</name>
    <dbReference type="NCBI Taxonomy" id="2872157"/>
    <lineage>
        <taxon>Bacteria</taxon>
        <taxon>Pseudomonadati</taxon>
        <taxon>Pseudomonadota</taxon>
        <taxon>Gammaproteobacteria</taxon>
        <taxon>Vibrionales</taxon>
        <taxon>Vibrionaceae</taxon>
        <taxon>Grimontia</taxon>
    </lineage>
</organism>
<proteinExistence type="predicted"/>
<dbReference type="Proteomes" id="UP001056255">
    <property type="component" value="Chromosome I"/>
</dbReference>
<evidence type="ECO:0000313" key="1">
    <source>
        <dbReference type="EMBL" id="USH03668.1"/>
    </source>
</evidence>
<dbReference type="EMBL" id="CP082275">
    <property type="protein sequence ID" value="USH03668.1"/>
    <property type="molecule type" value="Genomic_DNA"/>
</dbReference>
<dbReference type="Pfam" id="PF06806">
    <property type="entry name" value="DUF1233"/>
    <property type="match status" value="1"/>
</dbReference>
<accession>A0ABY4WXH2</accession>